<dbReference type="PANTHER" id="PTHR47959:SF1">
    <property type="entry name" value="ATP-DEPENDENT RNA HELICASE DBPA"/>
    <property type="match status" value="1"/>
</dbReference>
<dbReference type="GO" id="GO:0005524">
    <property type="term" value="F:ATP binding"/>
    <property type="evidence" value="ECO:0007669"/>
    <property type="project" value="UniProtKB-KW"/>
</dbReference>
<dbReference type="Gene3D" id="3.40.50.300">
    <property type="entry name" value="P-loop containing nucleotide triphosphate hydrolases"/>
    <property type="match status" value="2"/>
</dbReference>
<evidence type="ECO:0000256" key="7">
    <source>
        <dbReference type="SAM" id="MobiDB-lite"/>
    </source>
</evidence>
<dbReference type="CDD" id="cd12252">
    <property type="entry name" value="RRM_DbpA"/>
    <property type="match status" value="1"/>
</dbReference>
<dbReference type="GO" id="GO:0016787">
    <property type="term" value="F:hydrolase activity"/>
    <property type="evidence" value="ECO:0007669"/>
    <property type="project" value="UniProtKB-KW"/>
</dbReference>
<dbReference type="InterPro" id="IPR005580">
    <property type="entry name" value="DbpA/CsdA_RNA-bd_dom"/>
</dbReference>
<dbReference type="InterPro" id="IPR000629">
    <property type="entry name" value="RNA-helicase_DEAD-box_CS"/>
</dbReference>
<dbReference type="RefSeq" id="WP_089990788.1">
    <property type="nucleotide sequence ID" value="NZ_FOIZ01000001.1"/>
</dbReference>
<dbReference type="CDD" id="cd00268">
    <property type="entry name" value="DEADc"/>
    <property type="match status" value="1"/>
</dbReference>
<dbReference type="Proteomes" id="UP000199167">
    <property type="component" value="Unassembled WGS sequence"/>
</dbReference>
<dbReference type="InterPro" id="IPR027417">
    <property type="entry name" value="P-loop_NTPase"/>
</dbReference>
<dbReference type="Pfam" id="PF03880">
    <property type="entry name" value="DbpA"/>
    <property type="match status" value="1"/>
</dbReference>
<evidence type="ECO:0000313" key="11">
    <source>
        <dbReference type="Proteomes" id="UP000199167"/>
    </source>
</evidence>
<dbReference type="InterPro" id="IPR012677">
    <property type="entry name" value="Nucleotide-bd_a/b_plait_sf"/>
</dbReference>
<organism evidence="10 11">
    <name type="scientific">Cognatiyoonia koreensis</name>
    <dbReference type="NCBI Taxonomy" id="364200"/>
    <lineage>
        <taxon>Bacteria</taxon>
        <taxon>Pseudomonadati</taxon>
        <taxon>Pseudomonadota</taxon>
        <taxon>Alphaproteobacteria</taxon>
        <taxon>Rhodobacterales</taxon>
        <taxon>Paracoccaceae</taxon>
        <taxon>Cognatiyoonia</taxon>
    </lineage>
</organism>
<feature type="compositionally biased region" description="Basic and acidic residues" evidence="7">
    <location>
        <begin position="439"/>
        <end position="450"/>
    </location>
</feature>
<dbReference type="CDD" id="cd18787">
    <property type="entry name" value="SF2_C_DEAD"/>
    <property type="match status" value="1"/>
</dbReference>
<dbReference type="InterPro" id="IPR014001">
    <property type="entry name" value="Helicase_ATP-bd"/>
</dbReference>
<dbReference type="InterPro" id="IPR011545">
    <property type="entry name" value="DEAD/DEAH_box_helicase_dom"/>
</dbReference>
<evidence type="ECO:0000259" key="8">
    <source>
        <dbReference type="PROSITE" id="PS51192"/>
    </source>
</evidence>
<dbReference type="SUPFAM" id="SSF52540">
    <property type="entry name" value="P-loop containing nucleoside triphosphate hydrolases"/>
    <property type="match status" value="1"/>
</dbReference>
<keyword evidence="2 6" id="KW-0378">Hydrolase</keyword>
<feature type="domain" description="Helicase ATP-binding" evidence="8">
    <location>
        <begin position="25"/>
        <end position="201"/>
    </location>
</feature>
<dbReference type="Gene3D" id="3.30.70.330">
    <property type="match status" value="1"/>
</dbReference>
<proteinExistence type="inferred from homology"/>
<keyword evidence="3 6" id="KW-0347">Helicase</keyword>
<dbReference type="PANTHER" id="PTHR47959">
    <property type="entry name" value="ATP-DEPENDENT RNA HELICASE RHLE-RELATED"/>
    <property type="match status" value="1"/>
</dbReference>
<dbReference type="GO" id="GO:0003676">
    <property type="term" value="F:nucleic acid binding"/>
    <property type="evidence" value="ECO:0007669"/>
    <property type="project" value="InterPro"/>
</dbReference>
<evidence type="ECO:0000313" key="10">
    <source>
        <dbReference type="EMBL" id="SEW07100.1"/>
    </source>
</evidence>
<evidence type="ECO:0000256" key="3">
    <source>
        <dbReference type="ARBA" id="ARBA00022806"/>
    </source>
</evidence>
<evidence type="ECO:0000256" key="1">
    <source>
        <dbReference type="ARBA" id="ARBA00022741"/>
    </source>
</evidence>
<dbReference type="InterPro" id="IPR044742">
    <property type="entry name" value="DEAD/DEAH_RhlB"/>
</dbReference>
<sequence>MIQTLADALAKQGYDTLTPVQEAVTDPQHEGHDLLVSAQTGSGKTVGFGLAIGPTILNDDGHFGPADTPRALIIAPTRELALQVKRELSWLYAGAGAVMASCVGGMDMRTEKRTLERGAHIVVATPGRLKDHILRGSLDMSGIRAIVLDEADEMLDLGFREDLEFILGKAPETRRTLMFSATVPPMIEKLAKSYQRNAIRISTVSKATQHTDIAYRALTVAQHDADNAIINVLRYYEAPNAIVFANTRAMVTRLTTRLSNRGFAVVALSGELSQTERSHALQAMRDGRARVCVATDVAARGIDLPNLELVIHAELPTNAETLMHRSGRTGRAGRKGISAMIVPPKMRRRAENLLKWGKLKAEWAAPPSADEVQARDEERLLTDDVWTEEFTEGERAFAEKLLAQHAPEKIAAAYLRLYAGKASAPEDIAIIDPNAPPPPREKRERKEREPFGPSKWFSVDVGREGKAEARWLLPMICKAGDITKREIGAIRIQPNETFVEIREDAVPGFLKAVGNDMRLENQATLKALDGVPQISERGARPSKKSYDKPQDRSAPPPSRAPQQDAIKPIPGAADDPAPYKPRSKPPRKDHGDAVKAKKPFKSKDGGKPDFKGKGDAKPPFKSKGDAKPPFKGKSDGKPPRKGKPGEKPFRKPDGAKPAGKPRASASDTSKRFVPPGGKPRSKPGGKGPNATPKRRSK</sequence>
<dbReference type="EMBL" id="FOIZ01000001">
    <property type="protein sequence ID" value="SEW07100.1"/>
    <property type="molecule type" value="Genomic_DNA"/>
</dbReference>
<dbReference type="OrthoDB" id="9805696at2"/>
<keyword evidence="11" id="KW-1185">Reference proteome</keyword>
<evidence type="ECO:0000256" key="6">
    <source>
        <dbReference type="RuleBase" id="RU000492"/>
    </source>
</evidence>
<accession>A0A1I0NYN9</accession>
<dbReference type="Pfam" id="PF00270">
    <property type="entry name" value="DEAD"/>
    <property type="match status" value="1"/>
</dbReference>
<dbReference type="PROSITE" id="PS51192">
    <property type="entry name" value="HELICASE_ATP_BIND_1"/>
    <property type="match status" value="1"/>
</dbReference>
<dbReference type="STRING" id="364200.SAMN04488515_0910"/>
<gene>
    <name evidence="10" type="ORF">SAMN04488515_0910</name>
</gene>
<dbReference type="Pfam" id="PF00271">
    <property type="entry name" value="Helicase_C"/>
    <property type="match status" value="1"/>
</dbReference>
<feature type="domain" description="Helicase C-terminal" evidence="9">
    <location>
        <begin position="231"/>
        <end position="373"/>
    </location>
</feature>
<dbReference type="SMART" id="SM00490">
    <property type="entry name" value="HELICc"/>
    <property type="match status" value="1"/>
</dbReference>
<evidence type="ECO:0000256" key="4">
    <source>
        <dbReference type="ARBA" id="ARBA00022840"/>
    </source>
</evidence>
<dbReference type="GO" id="GO:0003724">
    <property type="term" value="F:RNA helicase activity"/>
    <property type="evidence" value="ECO:0007669"/>
    <property type="project" value="TreeGrafter"/>
</dbReference>
<keyword evidence="1 6" id="KW-0547">Nucleotide-binding</keyword>
<dbReference type="InterPro" id="IPR050079">
    <property type="entry name" value="DEAD_box_RNA_helicase"/>
</dbReference>
<feature type="compositionally biased region" description="Basic and acidic residues" evidence="7">
    <location>
        <begin position="586"/>
        <end position="654"/>
    </location>
</feature>
<dbReference type="InterPro" id="IPR001650">
    <property type="entry name" value="Helicase_C-like"/>
</dbReference>
<dbReference type="SMART" id="SM00487">
    <property type="entry name" value="DEXDc"/>
    <property type="match status" value="1"/>
</dbReference>
<dbReference type="GO" id="GO:0005829">
    <property type="term" value="C:cytosol"/>
    <property type="evidence" value="ECO:0007669"/>
    <property type="project" value="TreeGrafter"/>
</dbReference>
<protein>
    <submittedName>
        <fullName evidence="10">ATP-dependent RNA helicase DeaD</fullName>
    </submittedName>
</protein>
<feature type="region of interest" description="Disordered" evidence="7">
    <location>
        <begin position="428"/>
        <end position="451"/>
    </location>
</feature>
<dbReference type="AlphaFoldDB" id="A0A1I0NYN9"/>
<comment type="similarity">
    <text evidence="5 6">Belongs to the DEAD box helicase family.</text>
</comment>
<feature type="region of interest" description="Disordered" evidence="7">
    <location>
        <begin position="529"/>
        <end position="697"/>
    </location>
</feature>
<keyword evidence="4 6" id="KW-0067">ATP-binding</keyword>
<name>A0A1I0NYN9_9RHOB</name>
<reference evidence="10 11" key="1">
    <citation type="submission" date="2016-10" db="EMBL/GenBank/DDBJ databases">
        <authorList>
            <person name="de Groot N.N."/>
        </authorList>
    </citation>
    <scope>NUCLEOTIDE SEQUENCE [LARGE SCALE GENOMIC DNA]</scope>
    <source>
        <strain evidence="10 11">DSM 17925</strain>
    </source>
</reference>
<dbReference type="PROSITE" id="PS00039">
    <property type="entry name" value="DEAD_ATP_HELICASE"/>
    <property type="match status" value="1"/>
</dbReference>
<evidence type="ECO:0000259" key="9">
    <source>
        <dbReference type="PROSITE" id="PS51194"/>
    </source>
</evidence>
<evidence type="ECO:0000256" key="5">
    <source>
        <dbReference type="ARBA" id="ARBA00038437"/>
    </source>
</evidence>
<dbReference type="PROSITE" id="PS51194">
    <property type="entry name" value="HELICASE_CTER"/>
    <property type="match status" value="1"/>
</dbReference>
<evidence type="ECO:0000256" key="2">
    <source>
        <dbReference type="ARBA" id="ARBA00022801"/>
    </source>
</evidence>